<feature type="compositionally biased region" description="Acidic residues" evidence="1">
    <location>
        <begin position="259"/>
        <end position="270"/>
    </location>
</feature>
<organism evidence="2 3">
    <name type="scientific">Blattamonas nauphoetae</name>
    <dbReference type="NCBI Taxonomy" id="2049346"/>
    <lineage>
        <taxon>Eukaryota</taxon>
        <taxon>Metamonada</taxon>
        <taxon>Preaxostyla</taxon>
        <taxon>Oxymonadida</taxon>
        <taxon>Blattamonas</taxon>
    </lineage>
</organism>
<dbReference type="Proteomes" id="UP001281761">
    <property type="component" value="Unassembled WGS sequence"/>
</dbReference>
<protein>
    <submittedName>
        <fullName evidence="2">Uncharacterized protein</fullName>
    </submittedName>
</protein>
<proteinExistence type="predicted"/>
<accession>A0ABQ9WR06</accession>
<evidence type="ECO:0000256" key="1">
    <source>
        <dbReference type="SAM" id="MobiDB-lite"/>
    </source>
</evidence>
<name>A0ABQ9WR06_9EUKA</name>
<gene>
    <name evidence="2" type="ORF">BLNAU_23175</name>
</gene>
<feature type="region of interest" description="Disordered" evidence="1">
    <location>
        <begin position="317"/>
        <end position="347"/>
    </location>
</feature>
<comment type="caution">
    <text evidence="2">The sequence shown here is derived from an EMBL/GenBank/DDBJ whole genome shotgun (WGS) entry which is preliminary data.</text>
</comment>
<evidence type="ECO:0000313" key="2">
    <source>
        <dbReference type="EMBL" id="KAK2941911.1"/>
    </source>
</evidence>
<feature type="region of interest" description="Disordered" evidence="1">
    <location>
        <begin position="253"/>
        <end position="298"/>
    </location>
</feature>
<keyword evidence="3" id="KW-1185">Reference proteome</keyword>
<evidence type="ECO:0000313" key="3">
    <source>
        <dbReference type="Proteomes" id="UP001281761"/>
    </source>
</evidence>
<feature type="region of interest" description="Disordered" evidence="1">
    <location>
        <begin position="1"/>
        <end position="22"/>
    </location>
</feature>
<dbReference type="EMBL" id="JARBJD010000451">
    <property type="protein sequence ID" value="KAK2941911.1"/>
    <property type="molecule type" value="Genomic_DNA"/>
</dbReference>
<feature type="compositionally biased region" description="Polar residues" evidence="1">
    <location>
        <begin position="287"/>
        <end position="296"/>
    </location>
</feature>
<reference evidence="2 3" key="1">
    <citation type="journal article" date="2022" name="bioRxiv">
        <title>Genomics of Preaxostyla Flagellates Illuminates Evolutionary Transitions and the Path Towards Mitochondrial Loss.</title>
        <authorList>
            <person name="Novak L.V.F."/>
            <person name="Treitli S.C."/>
            <person name="Pyrih J."/>
            <person name="Halakuc P."/>
            <person name="Pipaliya S.V."/>
            <person name="Vacek V."/>
            <person name="Brzon O."/>
            <person name="Soukal P."/>
            <person name="Eme L."/>
            <person name="Dacks J.B."/>
            <person name="Karnkowska A."/>
            <person name="Elias M."/>
            <person name="Hampl V."/>
        </authorList>
    </citation>
    <scope>NUCLEOTIDE SEQUENCE [LARGE SCALE GENOMIC DNA]</scope>
    <source>
        <strain evidence="2">NAU3</strain>
        <tissue evidence="2">Gut</tissue>
    </source>
</reference>
<feature type="region of interest" description="Disordered" evidence="1">
    <location>
        <begin position="180"/>
        <end position="240"/>
    </location>
</feature>
<sequence>MEAVSTPLMVHPLDTTQAPSTPLQHDSEHFLDKEQTFIAQYNKLVELEPENLKQSVDAIVLHSDIPKHYPTFAPVLSSKTAEKVISAPSLLTPYDHPSSNDNEAMNDVLGKTTGVNRYQYLTDRSTQFVSVLNDVDSALSSAADDITFQLKNMLKYLNKGVATINPFSYGPYNPNLFLKPHNGTDPFSPEATTDNPSGKASGDDQKGPYSATQTGTPKKAETSPKPYTFTTTEENGVQLPLMSLSLDDIIKGDDAKEEGGEDEEGKEGEEGEPKQKTKPKQIRFNVAPSTNNPQTYEKQKVIVVKKQELSTENFYAGYGGVPLSPREDNNSLAGNEEDAEKENKGPSVIVQAVEDVSWMRCRICDDEEAVQKVLKENAKRMRRMKKKDEKE</sequence>